<dbReference type="InterPro" id="IPR036680">
    <property type="entry name" value="SPOR-like_sf"/>
</dbReference>
<name>S6AKA1_SULDS</name>
<dbReference type="AlphaFoldDB" id="S6AKA1"/>
<keyword evidence="2" id="KW-0812">Transmembrane</keyword>
<dbReference type="STRING" id="1163617.SCD_n03012"/>
<gene>
    <name evidence="4" type="ORF">SCD_n03012</name>
</gene>
<evidence type="ECO:0000313" key="5">
    <source>
        <dbReference type="Proteomes" id="UP000015559"/>
    </source>
</evidence>
<dbReference type="SUPFAM" id="SSF110997">
    <property type="entry name" value="Sporulation related repeat"/>
    <property type="match status" value="1"/>
</dbReference>
<dbReference type="PROSITE" id="PS51724">
    <property type="entry name" value="SPOR"/>
    <property type="match status" value="1"/>
</dbReference>
<feature type="domain" description="SPOR" evidence="3">
    <location>
        <begin position="119"/>
        <end position="199"/>
    </location>
</feature>
<dbReference type="eggNOG" id="COG3087">
    <property type="taxonomic scope" value="Bacteria"/>
</dbReference>
<keyword evidence="2" id="KW-0472">Membrane</keyword>
<sequence length="204" mass="22044">MSRDYKKTDRSSSRKEGSPLFMGVLIGLIVGLAVAIGVALYINFSPKPFASRDKQPEASTSTKAATKNDTAAQDTAPPDVAGKNGKSSDKPRFDFYTILPGSEAPVSEQEIKQATKQEGVAKDSYFLQVGSFQAATEADNMKARLALLGLEAVIQTADIPDKGVWHRVRIGPFANIEDMSRSRTLLTQNDIASSLVKIKEPSTH</sequence>
<evidence type="ECO:0000256" key="1">
    <source>
        <dbReference type="SAM" id="MobiDB-lite"/>
    </source>
</evidence>
<reference evidence="4 5" key="1">
    <citation type="journal article" date="2012" name="Appl. Environ. Microbiol.">
        <title>Draft genome sequence of a psychrotolerant sulfur-oxidizing bacterium, Sulfuricella denitrificans skB26, and proteomic insights into cold adaptation.</title>
        <authorList>
            <person name="Watanabe T."/>
            <person name="Kojima H."/>
            <person name="Fukui M."/>
        </authorList>
    </citation>
    <scope>NUCLEOTIDE SEQUENCE [LARGE SCALE GENOMIC DNA]</scope>
    <source>
        <strain evidence="5">skB26</strain>
    </source>
</reference>
<accession>S6AKA1</accession>
<dbReference type="GO" id="GO:0042834">
    <property type="term" value="F:peptidoglycan binding"/>
    <property type="evidence" value="ECO:0007669"/>
    <property type="project" value="InterPro"/>
</dbReference>
<organism evidence="4 5">
    <name type="scientific">Sulfuricella denitrificans (strain DSM 22764 / NBRC 105220 / skB26)</name>
    <dbReference type="NCBI Taxonomy" id="1163617"/>
    <lineage>
        <taxon>Bacteria</taxon>
        <taxon>Pseudomonadati</taxon>
        <taxon>Pseudomonadota</taxon>
        <taxon>Betaproteobacteria</taxon>
        <taxon>Nitrosomonadales</taxon>
        <taxon>Sulfuricellaceae</taxon>
        <taxon>Sulfuricella</taxon>
    </lineage>
</organism>
<dbReference type="InterPro" id="IPR007730">
    <property type="entry name" value="SPOR-like_dom"/>
</dbReference>
<dbReference type="Pfam" id="PF05036">
    <property type="entry name" value="SPOR"/>
    <property type="match status" value="1"/>
</dbReference>
<evidence type="ECO:0000256" key="2">
    <source>
        <dbReference type="SAM" id="Phobius"/>
    </source>
</evidence>
<feature type="transmembrane region" description="Helical" evidence="2">
    <location>
        <begin position="20"/>
        <end position="42"/>
    </location>
</feature>
<keyword evidence="2" id="KW-1133">Transmembrane helix</keyword>
<dbReference type="EMBL" id="AP013066">
    <property type="protein sequence ID" value="BAN36811.1"/>
    <property type="molecule type" value="Genomic_DNA"/>
</dbReference>
<dbReference type="OrthoDB" id="7063246at2"/>
<dbReference type="Proteomes" id="UP000015559">
    <property type="component" value="Chromosome"/>
</dbReference>
<evidence type="ECO:0000259" key="3">
    <source>
        <dbReference type="PROSITE" id="PS51724"/>
    </source>
</evidence>
<dbReference type="HOGENOM" id="CLU_076835_1_1_4"/>
<keyword evidence="5" id="KW-1185">Reference proteome</keyword>
<dbReference type="Gene3D" id="3.30.70.1070">
    <property type="entry name" value="Sporulation related repeat"/>
    <property type="match status" value="1"/>
</dbReference>
<evidence type="ECO:0000313" key="4">
    <source>
        <dbReference type="EMBL" id="BAN36811.1"/>
    </source>
</evidence>
<dbReference type="RefSeq" id="WP_009207227.1">
    <property type="nucleotide sequence ID" value="NC_022357.1"/>
</dbReference>
<proteinExistence type="predicted"/>
<dbReference type="KEGG" id="sdr:SCD_n03012"/>
<dbReference type="InterPro" id="IPR052521">
    <property type="entry name" value="Cell_div_SPOR-domain"/>
</dbReference>
<protein>
    <submittedName>
        <fullName evidence="4">Sporulation related</fullName>
    </submittedName>
</protein>
<feature type="region of interest" description="Disordered" evidence="1">
    <location>
        <begin position="50"/>
        <end position="92"/>
    </location>
</feature>
<dbReference type="PANTHER" id="PTHR38687">
    <property type="entry name" value="CELL DIVISION PROTEIN DEDD-RELATED"/>
    <property type="match status" value="1"/>
</dbReference>
<feature type="compositionally biased region" description="Polar residues" evidence="1">
    <location>
        <begin position="57"/>
        <end position="73"/>
    </location>
</feature>
<dbReference type="PANTHER" id="PTHR38687:SF2">
    <property type="entry name" value="CELL DIVISION PROTEIN FTSN"/>
    <property type="match status" value="1"/>
</dbReference>